<reference evidence="1 2" key="1">
    <citation type="submission" date="2023-02" db="EMBL/GenBank/DDBJ databases">
        <title>Gemone sequence of Telluria chitinolytica ACM 3522T.</title>
        <authorList>
            <person name="Frediansyah A."/>
            <person name="Miess H."/>
            <person name="Gross H."/>
        </authorList>
    </citation>
    <scope>NUCLEOTIDE SEQUENCE [LARGE SCALE GENOMIC DNA]</scope>
    <source>
        <strain evidence="1 2">ACM 3522</strain>
    </source>
</reference>
<gene>
    <name evidence="1" type="ORF">PX653_23270</name>
</gene>
<evidence type="ECO:0000313" key="1">
    <source>
        <dbReference type="EMBL" id="WEF32307.1"/>
    </source>
</evidence>
<evidence type="ECO:0000313" key="2">
    <source>
        <dbReference type="Proteomes" id="UP001216510"/>
    </source>
</evidence>
<dbReference type="SUPFAM" id="SSF51197">
    <property type="entry name" value="Clavaminate synthase-like"/>
    <property type="match status" value="1"/>
</dbReference>
<accession>A0ABY8B8P7</accession>
<name>A0ABY8B8P7_9BURK</name>
<dbReference type="RefSeq" id="WP_277415060.1">
    <property type="nucleotide sequence ID" value="NZ_CP119083.1"/>
</dbReference>
<dbReference type="InterPro" id="IPR008775">
    <property type="entry name" value="Phytyl_CoA_dOase-like"/>
</dbReference>
<keyword evidence="1" id="KW-0560">Oxidoreductase</keyword>
<dbReference type="Pfam" id="PF05721">
    <property type="entry name" value="PhyH"/>
    <property type="match status" value="1"/>
</dbReference>
<dbReference type="GO" id="GO:0051213">
    <property type="term" value="F:dioxygenase activity"/>
    <property type="evidence" value="ECO:0007669"/>
    <property type="project" value="UniProtKB-KW"/>
</dbReference>
<dbReference type="Proteomes" id="UP001216510">
    <property type="component" value="Chromosome"/>
</dbReference>
<dbReference type="EMBL" id="CP119083">
    <property type="protein sequence ID" value="WEF32307.1"/>
    <property type="molecule type" value="Genomic_DNA"/>
</dbReference>
<sequence>MRYARLTPGHGFKPANSFFYYLQRIVVSPPLRGLCVRLFRQWVRLRQGEPAAALPLAQRRLLDHLHAEGYAALGNVLTPAQCADIHRYFKPRTLTDRHDASSTFTLASVPATARLAEYSLGDIVHSPHILALANDRRLLELAASYIGCKPTISQLGVRWSFPANGRRSDLQTFHRDSEDWRYFKVIIYLTDVGDADGPHVYVRGTHKTRAPMRLHLQSDGEVSEQYGAERLIVARGERGFGFAVDTAGVHKGAPPTDRPRLMLQIQYSLFRSYAYVYEPAPYPDDCLFDRYINRLILA</sequence>
<protein>
    <submittedName>
        <fullName evidence="1">Phytanoyl-CoA dioxygenase family protein</fullName>
    </submittedName>
</protein>
<dbReference type="Gene3D" id="2.60.120.620">
    <property type="entry name" value="q2cbj1_9rhob like domain"/>
    <property type="match status" value="1"/>
</dbReference>
<organism evidence="1 2">
    <name type="scientific">Pseudoduganella chitinolytica</name>
    <dbReference type="NCBI Taxonomy" id="34070"/>
    <lineage>
        <taxon>Bacteria</taxon>
        <taxon>Pseudomonadati</taxon>
        <taxon>Pseudomonadota</taxon>
        <taxon>Betaproteobacteria</taxon>
        <taxon>Burkholderiales</taxon>
        <taxon>Oxalobacteraceae</taxon>
        <taxon>Telluria group</taxon>
        <taxon>Pseudoduganella</taxon>
    </lineage>
</organism>
<keyword evidence="2" id="KW-1185">Reference proteome</keyword>
<keyword evidence="1" id="KW-0223">Dioxygenase</keyword>
<proteinExistence type="predicted"/>